<feature type="region of interest" description="Disordered" evidence="2">
    <location>
        <begin position="59"/>
        <end position="82"/>
    </location>
</feature>
<name>A0A0X3NSX4_SCHSO</name>
<evidence type="ECO:0000313" key="4">
    <source>
        <dbReference type="EMBL" id="JAP40577.1"/>
    </source>
</evidence>
<dbReference type="InterPro" id="IPR035969">
    <property type="entry name" value="Rab-GAP_TBC_sf"/>
</dbReference>
<dbReference type="Pfam" id="PF00566">
    <property type="entry name" value="RabGAP-TBC"/>
    <property type="match status" value="1"/>
</dbReference>
<dbReference type="InterPro" id="IPR000195">
    <property type="entry name" value="Rab-GAP-TBC_dom"/>
</dbReference>
<dbReference type="EMBL" id="GEEE01022648">
    <property type="protein sequence ID" value="JAP40577.1"/>
    <property type="molecule type" value="Transcribed_RNA"/>
</dbReference>
<evidence type="ECO:0000259" key="3">
    <source>
        <dbReference type="PROSITE" id="PS50086"/>
    </source>
</evidence>
<feature type="domain" description="Rab-GAP TBC" evidence="3">
    <location>
        <begin position="140"/>
        <end position="325"/>
    </location>
</feature>
<protein>
    <submittedName>
        <fullName evidence="4">Ecotropic viral integration site 5 ortholog</fullName>
    </submittedName>
</protein>
<dbReference type="GO" id="GO:0005096">
    <property type="term" value="F:GTPase activator activity"/>
    <property type="evidence" value="ECO:0007669"/>
    <property type="project" value="UniProtKB-KW"/>
</dbReference>
<dbReference type="AlphaFoldDB" id="A0A0X3NSX4"/>
<feature type="compositionally biased region" description="Low complexity" evidence="2">
    <location>
        <begin position="809"/>
        <end position="821"/>
    </location>
</feature>
<feature type="non-terminal residue" evidence="4">
    <location>
        <position position="892"/>
    </location>
</feature>
<dbReference type="PANTHER" id="PTHR47219:SF22">
    <property type="entry name" value="RAB-GAP TBC DOMAIN-CONTAINING PROTEIN"/>
    <property type="match status" value="1"/>
</dbReference>
<accession>A0A0X3NSX4</accession>
<evidence type="ECO:0000256" key="1">
    <source>
        <dbReference type="ARBA" id="ARBA00022468"/>
    </source>
</evidence>
<feature type="region of interest" description="Disordered" evidence="2">
    <location>
        <begin position="809"/>
        <end position="859"/>
    </location>
</feature>
<dbReference type="PROSITE" id="PS50086">
    <property type="entry name" value="TBC_RABGAP"/>
    <property type="match status" value="1"/>
</dbReference>
<dbReference type="GO" id="GO:0031267">
    <property type="term" value="F:small GTPase binding"/>
    <property type="evidence" value="ECO:0007669"/>
    <property type="project" value="TreeGrafter"/>
</dbReference>
<dbReference type="SUPFAM" id="SSF47923">
    <property type="entry name" value="Ypt/Rab-GAP domain of gyp1p"/>
    <property type="match status" value="2"/>
</dbReference>
<feature type="compositionally biased region" description="Polar residues" evidence="2">
    <location>
        <begin position="503"/>
        <end position="512"/>
    </location>
</feature>
<feature type="compositionally biased region" description="Polar residues" evidence="2">
    <location>
        <begin position="67"/>
        <end position="79"/>
    </location>
</feature>
<gene>
    <name evidence="4" type="primary">EVI5</name>
    <name evidence="4" type="ORF">TR88648</name>
</gene>
<sequence>MASIDNSPGKLSIVADSDEALAHKLEELNRNLSSDTKAVNFAMAPVHLSRKASTSSLVSSASDESRYTPNLNGSTLSTGSDKKHTRWPSFTNAFPSFLNSGAGSAPLSTMSLWQQWDSVINNWDLYSKKKSQVSELIKRGIPDEFRPLVWQLYTGAHDSPLKNAYHKYLKETSPFERAIRRDVSRTYPKHDFFKEKGAGGQTSLYNVMKAYSLHDREVGYCQGSGFIVGLLLMQMNEVDAFAVLVQLMNEYRLRELYKPCMSELGVRMHQLDSLLAEHLPDLYTHFVAQAFAPSLYASAWFLTLFATAFTLPMATRVMDLFIAEGMDFILRLSLAILTQFAPRLIQMDMESMIFFLQQTESTEWEDHGRILFETATALKLNQRKLKKLRNEYLTVRSQERGEQIELRRLRTENGLLMQRLARMEEDNNYLASQLVDCNLQRAQLAEEVIRLRGSVASMYARESTATLASASEPSTVSALTASASTAPASSSALPDKVPSITGVNGASATASPESDLLRERDSSTSGAASWTSLSSCSGRVTSDRLMIETINQLETDLVHIRVREAETSSSLRGAKAKIRLLEEKLDNVLRKPTEQVEVLQDELMRVKLREAEGLLQMKELRQRLDEIQSLWEEQCGRRRANKPSDLPGFLRTSTGLLHSKILGKSSTDSDGQHLSDRLLEAKYLTQIADLNQKVKELTAHQELASRQASRHDERLASLQDKLDSSLLREASLIADLKQAECTIVDVEAKRKSDGILWRIREIELNSQLAEIKQRYGELECLHDAEYASNAFRDLTRNPIVPVGATALPSAPCDSSCSSAAPTPEVRRDSEPQPIKSDSDTPRAERRTSEARTPLSFSGRLSSTWKDLPPAIMTDSIGPLEDICLLPDDPMIT</sequence>
<dbReference type="InterPro" id="IPR050302">
    <property type="entry name" value="Rab_GAP_TBC_domain"/>
</dbReference>
<proteinExistence type="predicted"/>
<feature type="compositionally biased region" description="Polar residues" evidence="2">
    <location>
        <begin position="523"/>
        <end position="535"/>
    </location>
</feature>
<evidence type="ECO:0000256" key="2">
    <source>
        <dbReference type="SAM" id="MobiDB-lite"/>
    </source>
</evidence>
<reference evidence="4" key="1">
    <citation type="submission" date="2016-01" db="EMBL/GenBank/DDBJ databases">
        <title>Reference transcriptome for the parasite Schistocephalus solidus: insights into the molecular evolution of parasitism.</title>
        <authorList>
            <person name="Hebert F.O."/>
            <person name="Grambauer S."/>
            <person name="Barber I."/>
            <person name="Landry C.R."/>
            <person name="Aubin-Horth N."/>
        </authorList>
    </citation>
    <scope>NUCLEOTIDE SEQUENCE</scope>
</reference>
<organism evidence="4">
    <name type="scientific">Schistocephalus solidus</name>
    <name type="common">Tapeworm</name>
    <dbReference type="NCBI Taxonomy" id="70667"/>
    <lineage>
        <taxon>Eukaryota</taxon>
        <taxon>Metazoa</taxon>
        <taxon>Spiralia</taxon>
        <taxon>Lophotrochozoa</taxon>
        <taxon>Platyhelminthes</taxon>
        <taxon>Cestoda</taxon>
        <taxon>Eucestoda</taxon>
        <taxon>Diphyllobothriidea</taxon>
        <taxon>Diphyllobothriidae</taxon>
        <taxon>Schistocephalus</taxon>
    </lineage>
</organism>
<dbReference type="SMART" id="SM00164">
    <property type="entry name" value="TBC"/>
    <property type="match status" value="1"/>
</dbReference>
<feature type="compositionally biased region" description="Basic and acidic residues" evidence="2">
    <location>
        <begin position="824"/>
        <end position="849"/>
    </location>
</feature>
<dbReference type="Gene3D" id="1.10.472.80">
    <property type="entry name" value="Ypt/Rab-GAP domain of gyp1p, domain 3"/>
    <property type="match status" value="1"/>
</dbReference>
<feature type="region of interest" description="Disordered" evidence="2">
    <location>
        <begin position="503"/>
        <end position="535"/>
    </location>
</feature>
<dbReference type="Gene3D" id="1.10.10.750">
    <property type="entry name" value="Ypt/Rab-GAP domain of gyp1p, domain 1"/>
    <property type="match status" value="1"/>
</dbReference>
<keyword evidence="1" id="KW-0343">GTPase activation</keyword>
<dbReference type="Gene3D" id="1.10.8.270">
    <property type="entry name" value="putative rabgap domain of human tbc1 domain family member 14 like domains"/>
    <property type="match status" value="1"/>
</dbReference>
<dbReference type="PANTHER" id="PTHR47219">
    <property type="entry name" value="RAB GTPASE-ACTIVATING PROTEIN 1-LIKE"/>
    <property type="match status" value="1"/>
</dbReference>
<dbReference type="FunFam" id="1.10.8.270:FF:000001">
    <property type="entry name" value="TBC1 domain family member 1"/>
    <property type="match status" value="1"/>
</dbReference>